<evidence type="ECO:0000256" key="3">
    <source>
        <dbReference type="PROSITE-ProRule" id="PRU00090"/>
    </source>
</evidence>
<organism evidence="7 8">
    <name type="scientific">Cichlidogyrus casuarinus</name>
    <dbReference type="NCBI Taxonomy" id="1844966"/>
    <lineage>
        <taxon>Eukaryota</taxon>
        <taxon>Metazoa</taxon>
        <taxon>Spiralia</taxon>
        <taxon>Lophotrochozoa</taxon>
        <taxon>Platyhelminthes</taxon>
        <taxon>Monogenea</taxon>
        <taxon>Monopisthocotylea</taxon>
        <taxon>Dactylogyridea</taxon>
        <taxon>Ancyrocephalidae</taxon>
        <taxon>Cichlidogyrus</taxon>
    </lineage>
</organism>
<keyword evidence="4" id="KW-1133">Transmembrane helix</keyword>
<keyword evidence="4" id="KW-0812">Transmembrane</keyword>
<evidence type="ECO:0000256" key="5">
    <source>
        <dbReference type="SAM" id="SignalP"/>
    </source>
</evidence>
<dbReference type="SUPFAM" id="SSF63501">
    <property type="entry name" value="Frizzled cysteine-rich domain"/>
    <property type="match status" value="1"/>
</dbReference>
<dbReference type="AlphaFoldDB" id="A0ABD2Q6H3"/>
<dbReference type="PROSITE" id="PS50038">
    <property type="entry name" value="FZ"/>
    <property type="match status" value="1"/>
</dbReference>
<comment type="caution">
    <text evidence="7">The sequence shown here is derived from an EMBL/GenBank/DDBJ whole genome shotgun (WGS) entry which is preliminary data.</text>
</comment>
<evidence type="ECO:0000313" key="7">
    <source>
        <dbReference type="EMBL" id="KAL3314998.1"/>
    </source>
</evidence>
<feature type="domain" description="FZ" evidence="6">
    <location>
        <begin position="28"/>
        <end position="149"/>
    </location>
</feature>
<dbReference type="InterPro" id="IPR020067">
    <property type="entry name" value="Frizzled_dom"/>
</dbReference>
<dbReference type="InterPro" id="IPR036790">
    <property type="entry name" value="Frizzled_dom_sf"/>
</dbReference>
<name>A0ABD2Q6H3_9PLAT</name>
<keyword evidence="8" id="KW-1185">Reference proteome</keyword>
<reference evidence="7 8" key="1">
    <citation type="submission" date="2024-11" db="EMBL/GenBank/DDBJ databases">
        <title>Adaptive evolution of stress response genes in parasites aligns with host niche diversity.</title>
        <authorList>
            <person name="Hahn C."/>
            <person name="Resl P."/>
        </authorList>
    </citation>
    <scope>NUCLEOTIDE SEQUENCE [LARGE SCALE GENOMIC DNA]</scope>
    <source>
        <strain evidence="7">EGGRZ-B1_66</strain>
        <tissue evidence="7">Body</tissue>
    </source>
</reference>
<evidence type="ECO:0000256" key="2">
    <source>
        <dbReference type="ARBA" id="ARBA00023157"/>
    </source>
</evidence>
<feature type="signal peptide" evidence="5">
    <location>
        <begin position="1"/>
        <end position="16"/>
    </location>
</feature>
<feature type="transmembrane region" description="Helical" evidence="4">
    <location>
        <begin position="225"/>
        <end position="245"/>
    </location>
</feature>
<protein>
    <submittedName>
        <fullName evidence="7">Frizzled-4</fullName>
    </submittedName>
</protein>
<dbReference type="EMBL" id="JBJKFK010000854">
    <property type="protein sequence ID" value="KAL3314998.1"/>
    <property type="molecule type" value="Genomic_DNA"/>
</dbReference>
<comment type="caution">
    <text evidence="3">Lacks conserved residue(s) required for the propagation of feature annotation.</text>
</comment>
<evidence type="ECO:0000256" key="1">
    <source>
        <dbReference type="ARBA" id="ARBA00022473"/>
    </source>
</evidence>
<keyword evidence="1" id="KW-0217">Developmental protein</keyword>
<dbReference type="InterPro" id="IPR015526">
    <property type="entry name" value="Frizzled/SFRP"/>
</dbReference>
<gene>
    <name evidence="7" type="primary">FZD4</name>
    <name evidence="7" type="ORF">Ciccas_006371</name>
</gene>
<dbReference type="Pfam" id="PF01392">
    <property type="entry name" value="Fz"/>
    <property type="match status" value="1"/>
</dbReference>
<evidence type="ECO:0000256" key="4">
    <source>
        <dbReference type="SAM" id="Phobius"/>
    </source>
</evidence>
<dbReference type="PANTHER" id="PTHR11309">
    <property type="entry name" value="FRIZZLED"/>
    <property type="match status" value="1"/>
</dbReference>
<dbReference type="Gene3D" id="1.10.2000.10">
    <property type="entry name" value="Frizzled cysteine-rich domain"/>
    <property type="match status" value="1"/>
</dbReference>
<dbReference type="Gene3D" id="1.20.1070.10">
    <property type="entry name" value="Rhodopsin 7-helix transmembrane proteins"/>
    <property type="match status" value="1"/>
</dbReference>
<dbReference type="SMART" id="SM00063">
    <property type="entry name" value="FRI"/>
    <property type="match status" value="1"/>
</dbReference>
<evidence type="ECO:0000313" key="8">
    <source>
        <dbReference type="Proteomes" id="UP001626550"/>
    </source>
</evidence>
<keyword evidence="4" id="KW-0472">Membrane</keyword>
<sequence length="327" mass="36363">MLFLGLLLSLALQAQQQQHPLKDIRPPSKGQRCEPERIQLKQCASFYSFTSMPNLLKHQSQFQAQANLDTLRLLMDTDCSSQLRFFLCSMYAPMCDPVSRLSAGPCQELCIQVQQKCQAQLTSMGIAWPESLNCDHLPKRQKGVMCMPASGSGSSTFQPDLDGPRILIKDSHVDEVLCGHLKGLQKGTYGYLNRTNSCVIKCKTEQGKFGIFDESRLNVLDQMSLVLNSCIAVGAIFVAITASIASRLDNDRFLMTELEQAVSGRFAWWDWVQTGVLGDYPRSLSTIIGWIAACQGLHSSAFLIRLFMGRKESACDIYKQVGTAKCN</sequence>
<dbReference type="Proteomes" id="UP001626550">
    <property type="component" value="Unassembled WGS sequence"/>
</dbReference>
<keyword evidence="5" id="KW-0732">Signal</keyword>
<keyword evidence="2 3" id="KW-1015">Disulfide bond</keyword>
<feature type="disulfide bond" evidence="3">
    <location>
        <begin position="79"/>
        <end position="117"/>
    </location>
</feature>
<accession>A0ABD2Q6H3</accession>
<feature type="disulfide bond" evidence="3">
    <location>
        <begin position="110"/>
        <end position="134"/>
    </location>
</feature>
<proteinExistence type="predicted"/>
<feature type="chain" id="PRO_5044811533" evidence="5">
    <location>
        <begin position="17"/>
        <end position="327"/>
    </location>
</feature>
<evidence type="ECO:0000259" key="6">
    <source>
        <dbReference type="PROSITE" id="PS50038"/>
    </source>
</evidence>